<protein>
    <submittedName>
        <fullName evidence="2">Uncharacterized protein</fullName>
    </submittedName>
</protein>
<dbReference type="RefSeq" id="XP_007711402.1">
    <property type="nucleotide sequence ID" value="XM_007713212.1"/>
</dbReference>
<proteinExistence type="predicted"/>
<name>W6YFN4_COCC2</name>
<dbReference type="GeneID" id="19145820"/>
<dbReference type="KEGG" id="bze:COCCADRAFT_25544"/>
<feature type="compositionally biased region" description="Polar residues" evidence="1">
    <location>
        <begin position="11"/>
        <end position="26"/>
    </location>
</feature>
<sequence>MPPQCGGWLGPSNSPTSCGTTTTPQPANLSERHQCRRYLCDGTIRSVEKHAVYPDATQHIDCLLSRHVVKGSDSNLTEKTGRLPIEHTGLSSIITGANLAGTRVSGLPFKPALAETALWCRVKTTAFNGWNFPYLGAQTRDQNHGIWQSLFILSVSYRTGTIGTTGHGSFMHNARREI</sequence>
<accession>W6YFN4</accession>
<feature type="region of interest" description="Disordered" evidence="1">
    <location>
        <begin position="1"/>
        <end position="26"/>
    </location>
</feature>
<evidence type="ECO:0000256" key="1">
    <source>
        <dbReference type="SAM" id="MobiDB-lite"/>
    </source>
</evidence>
<reference evidence="2 3" key="1">
    <citation type="journal article" date="2013" name="PLoS Genet.">
        <title>Comparative genome structure, secondary metabolite, and effector coding capacity across Cochliobolus pathogens.</title>
        <authorList>
            <person name="Condon B.J."/>
            <person name="Leng Y."/>
            <person name="Wu D."/>
            <person name="Bushley K.E."/>
            <person name="Ohm R.A."/>
            <person name="Otillar R."/>
            <person name="Martin J."/>
            <person name="Schackwitz W."/>
            <person name="Grimwood J."/>
            <person name="MohdZainudin N."/>
            <person name="Xue C."/>
            <person name="Wang R."/>
            <person name="Manning V.A."/>
            <person name="Dhillon B."/>
            <person name="Tu Z.J."/>
            <person name="Steffenson B.J."/>
            <person name="Salamov A."/>
            <person name="Sun H."/>
            <person name="Lowry S."/>
            <person name="LaButti K."/>
            <person name="Han J."/>
            <person name="Copeland A."/>
            <person name="Lindquist E."/>
            <person name="Barry K."/>
            <person name="Schmutz J."/>
            <person name="Baker S.E."/>
            <person name="Ciuffetti L.M."/>
            <person name="Grigoriev I.V."/>
            <person name="Zhong S."/>
            <person name="Turgeon B.G."/>
        </authorList>
    </citation>
    <scope>NUCLEOTIDE SEQUENCE [LARGE SCALE GENOMIC DNA]</scope>
    <source>
        <strain evidence="2 3">26-R-13</strain>
    </source>
</reference>
<dbReference type="HOGENOM" id="CLU_1510325_0_0_1"/>
<gene>
    <name evidence="2" type="ORF">COCCADRAFT_25544</name>
</gene>
<keyword evidence="3" id="KW-1185">Reference proteome</keyword>
<organism evidence="2 3">
    <name type="scientific">Cochliobolus carbonum (strain 26-R-13)</name>
    <name type="common">Maize leaf spot fungus</name>
    <name type="synonym">Bipolaris zeicola</name>
    <dbReference type="NCBI Taxonomy" id="930089"/>
    <lineage>
        <taxon>Eukaryota</taxon>
        <taxon>Fungi</taxon>
        <taxon>Dikarya</taxon>
        <taxon>Ascomycota</taxon>
        <taxon>Pezizomycotina</taxon>
        <taxon>Dothideomycetes</taxon>
        <taxon>Pleosporomycetidae</taxon>
        <taxon>Pleosporales</taxon>
        <taxon>Pleosporineae</taxon>
        <taxon>Pleosporaceae</taxon>
        <taxon>Bipolaris</taxon>
    </lineage>
</organism>
<evidence type="ECO:0000313" key="2">
    <source>
        <dbReference type="EMBL" id="EUC34249.1"/>
    </source>
</evidence>
<dbReference type="EMBL" id="KI964594">
    <property type="protein sequence ID" value="EUC34249.1"/>
    <property type="molecule type" value="Genomic_DNA"/>
</dbReference>
<dbReference type="AlphaFoldDB" id="W6YFN4"/>
<dbReference type="Proteomes" id="UP000053841">
    <property type="component" value="Unassembled WGS sequence"/>
</dbReference>
<evidence type="ECO:0000313" key="3">
    <source>
        <dbReference type="Proteomes" id="UP000053841"/>
    </source>
</evidence>